<evidence type="ECO:0000256" key="15">
    <source>
        <dbReference type="SAM" id="SignalP"/>
    </source>
</evidence>
<dbReference type="SMART" id="SM00194">
    <property type="entry name" value="PTPc"/>
    <property type="match status" value="1"/>
</dbReference>
<evidence type="ECO:0000256" key="13">
    <source>
        <dbReference type="SAM" id="MobiDB-lite"/>
    </source>
</evidence>
<evidence type="ECO:0000256" key="1">
    <source>
        <dbReference type="ARBA" id="ARBA00004212"/>
    </source>
</evidence>
<comment type="similarity">
    <text evidence="11">Belongs to the protein-tyrosine phosphatase family. Receptor class 8 subfamily.</text>
</comment>
<dbReference type="Ensembl" id="ENSAOCT00000012095.2">
    <property type="protein sequence ID" value="ENSAOCP00000002094.2"/>
    <property type="gene ID" value="ENSAOCG00000005202.2"/>
</dbReference>
<dbReference type="SMART" id="SM01305">
    <property type="entry name" value="RESP18"/>
    <property type="match status" value="1"/>
</dbReference>
<dbReference type="InterPro" id="IPR000242">
    <property type="entry name" value="PTP_cat"/>
</dbReference>
<evidence type="ECO:0000256" key="10">
    <source>
        <dbReference type="ARBA" id="ARBA00023329"/>
    </source>
</evidence>
<feature type="transmembrane region" description="Helical" evidence="14">
    <location>
        <begin position="672"/>
        <end position="696"/>
    </location>
</feature>
<evidence type="ECO:0000256" key="4">
    <source>
        <dbReference type="ARBA" id="ARBA00022729"/>
    </source>
</evidence>
<feature type="compositionally biased region" description="Basic and acidic residues" evidence="13">
    <location>
        <begin position="737"/>
        <end position="746"/>
    </location>
</feature>
<dbReference type="Proteomes" id="UP001501940">
    <property type="component" value="Chromosome 22"/>
</dbReference>
<dbReference type="GO" id="GO:0030141">
    <property type="term" value="C:secretory granule"/>
    <property type="evidence" value="ECO:0007669"/>
    <property type="project" value="InterPro"/>
</dbReference>
<dbReference type="KEGG" id="aoce:111587622"/>
<name>A0A3Q1AMZ4_AMPOC</name>
<feature type="chain" id="PRO_5043714003" description="Protein tyrosine phosphatase receptor type N2" evidence="15">
    <location>
        <begin position="25"/>
        <end position="1075"/>
    </location>
</feature>
<evidence type="ECO:0000259" key="17">
    <source>
        <dbReference type="PROSITE" id="PS50056"/>
    </source>
</evidence>
<feature type="compositionally biased region" description="Basic and acidic residues" evidence="13">
    <location>
        <begin position="169"/>
        <end position="183"/>
    </location>
</feature>
<comment type="subcellular location">
    <subcellularLocation>
        <location evidence="1">Cytoplasmic vesicle</location>
        <location evidence="1">Secretory vesicle membrane</location>
        <topology evidence="1">Single-pass type I membrane protein</topology>
    </subcellularLocation>
    <subcellularLocation>
        <location evidence="12">Synapse</location>
    </subcellularLocation>
</comment>
<evidence type="ECO:0000256" key="14">
    <source>
        <dbReference type="SAM" id="Phobius"/>
    </source>
</evidence>
<dbReference type="PROSITE" id="PS00383">
    <property type="entry name" value="TYR_PHOSPHATASE_1"/>
    <property type="match status" value="1"/>
</dbReference>
<evidence type="ECO:0000256" key="8">
    <source>
        <dbReference type="ARBA" id="ARBA00023170"/>
    </source>
</evidence>
<dbReference type="InterPro" id="IPR003595">
    <property type="entry name" value="Tyr_Pase_cat"/>
</dbReference>
<evidence type="ECO:0000259" key="16">
    <source>
        <dbReference type="PROSITE" id="PS50055"/>
    </source>
</evidence>
<dbReference type="SMART" id="SM00404">
    <property type="entry name" value="PTPc_motif"/>
    <property type="match status" value="1"/>
</dbReference>
<feature type="region of interest" description="Disordered" evidence="13">
    <location>
        <begin position="107"/>
        <end position="127"/>
    </location>
</feature>
<dbReference type="GO" id="GO:0045202">
    <property type="term" value="C:synapse"/>
    <property type="evidence" value="ECO:0007669"/>
    <property type="project" value="UniProtKB-SubCell"/>
</dbReference>
<feature type="region of interest" description="Disordered" evidence="13">
    <location>
        <begin position="737"/>
        <end position="779"/>
    </location>
</feature>
<dbReference type="InterPro" id="IPR000387">
    <property type="entry name" value="Tyr_Pase_dom"/>
</dbReference>
<keyword evidence="9" id="KW-0325">Glycoprotein</keyword>
<dbReference type="InterPro" id="IPR029403">
    <property type="entry name" value="RESP18_dom"/>
</dbReference>
<keyword evidence="7 14" id="KW-0472">Membrane</keyword>
<feature type="region of interest" description="Disordered" evidence="13">
    <location>
        <begin position="161"/>
        <end position="234"/>
    </location>
</feature>
<protein>
    <recommendedName>
        <fullName evidence="20">Protein tyrosine phosphatase receptor type N2</fullName>
    </recommendedName>
</protein>
<dbReference type="Pfam" id="PF11548">
    <property type="entry name" value="Receptor_IA-2"/>
    <property type="match status" value="1"/>
</dbReference>
<dbReference type="Pfam" id="PF14948">
    <property type="entry name" value="RESP18"/>
    <property type="match status" value="1"/>
</dbReference>
<dbReference type="SUPFAM" id="SSF52799">
    <property type="entry name" value="(Phosphotyrosine protein) phosphatases II"/>
    <property type="match status" value="1"/>
</dbReference>
<accession>A0A3Q1AMZ4</accession>
<evidence type="ECO:0000256" key="5">
    <source>
        <dbReference type="ARBA" id="ARBA00022989"/>
    </source>
</evidence>
<keyword evidence="2" id="KW-0597">Phosphoprotein</keyword>
<dbReference type="Gene3D" id="3.90.190.10">
    <property type="entry name" value="Protein tyrosine phosphatase superfamily"/>
    <property type="match status" value="1"/>
</dbReference>
<evidence type="ECO:0000256" key="11">
    <source>
        <dbReference type="ARBA" id="ARBA00025723"/>
    </source>
</evidence>
<dbReference type="PROSITE" id="PS50055">
    <property type="entry name" value="TYR_PHOSPHATASE_PTP"/>
    <property type="match status" value="1"/>
</dbReference>
<dbReference type="STRING" id="80972.ENSAOCP00000002094"/>
<feature type="region of interest" description="Disordered" evidence="13">
    <location>
        <begin position="358"/>
        <end position="382"/>
    </location>
</feature>
<feature type="signal peptide" evidence="15">
    <location>
        <begin position="1"/>
        <end position="24"/>
    </location>
</feature>
<keyword evidence="8" id="KW-0675">Receptor</keyword>
<dbReference type="PANTHER" id="PTHR46106">
    <property type="entry name" value="IA-2 PROTEIN TYROSINE PHOSPHATASE, ISOFORM C"/>
    <property type="match status" value="1"/>
</dbReference>
<reference evidence="18" key="3">
    <citation type="submission" date="2025-09" db="UniProtKB">
        <authorList>
            <consortium name="Ensembl"/>
        </authorList>
    </citation>
    <scope>IDENTIFICATION</scope>
</reference>
<reference evidence="18" key="2">
    <citation type="submission" date="2025-08" db="UniProtKB">
        <authorList>
            <consortium name="Ensembl"/>
        </authorList>
    </citation>
    <scope>IDENTIFICATION</scope>
</reference>
<keyword evidence="6" id="KW-0770">Synapse</keyword>
<keyword evidence="10" id="KW-0968">Cytoplasmic vesicle</keyword>
<reference evidence="18 19" key="1">
    <citation type="submission" date="2022-01" db="EMBL/GenBank/DDBJ databases">
        <title>A chromosome-scale genome assembly of the false clownfish, Amphiprion ocellaris.</title>
        <authorList>
            <person name="Ryu T."/>
        </authorList>
    </citation>
    <scope>NUCLEOTIDE SEQUENCE [LARGE SCALE GENOMIC DNA]</scope>
</reference>
<evidence type="ECO:0000256" key="9">
    <source>
        <dbReference type="ARBA" id="ARBA00023180"/>
    </source>
</evidence>
<dbReference type="InterPro" id="IPR021613">
    <property type="entry name" value="Receptor_IA-2_dom"/>
</dbReference>
<dbReference type="InterPro" id="IPR038112">
    <property type="entry name" value="Receptor_IA-2_ectodomain_sf"/>
</dbReference>
<dbReference type="OMA" id="DKHAAFF"/>
<keyword evidence="19" id="KW-1185">Reference proteome</keyword>
<dbReference type="GeneTree" id="ENSGT00940000154095"/>
<dbReference type="GO" id="GO:0051046">
    <property type="term" value="P:regulation of secretion"/>
    <property type="evidence" value="ECO:0007669"/>
    <property type="project" value="TreeGrafter"/>
</dbReference>
<dbReference type="PANTHER" id="PTHR46106:SF5">
    <property type="entry name" value="RECEPTOR-TYPE TYROSINE-PROTEIN PHOSPHATASE N2"/>
    <property type="match status" value="1"/>
</dbReference>
<sequence length="1075" mass="120023">MDPRWCPVLLAALAVSLCSSPALADRKFGCLFEDELCAPYEFCVNDGVFGRCQELAGADLSTYDISSSGLQRLRILLQKLAHRGLTWQDDTTQQVISRELSKLRNVPLRHQATPPSPLTAYSSSRDRKLRPGQAELGRNLQHYLTGLGFLPHAEVDGQPGVQQEAAKVQNEDIKSDDRLEPSRPKPQQGWKETTIYSLQKGDDQPPVTKVFTQSGEGRHPKLSTTYSNQDSGRSKLLSGHLERLLSGAPGTQQGSPGGEAAWPKGKLHYLSYMRPTPIGQAEPQTQFAFGSKTQRPNLDRLLFKSGSNRLSAKEPLNVMDERFIQNMVDQLGRHSIHMEALMGKDLDQLAEVITGALQEVDEERPALETQPGPGATDSRGEMEANREPLAEMHLNQNQDLKSDKGQDLNQKDTLRAKQQGQQIDGADKEPVDKHAAFFSKLLDYLNMEPFGDAPEVNNGQPAPLRKMVGLESVQSRTMQDQVPIDHHWLEKTVAEPAKEGATLRLSGGPERPEAQVDSEIERWMQGVQDPTGKKQLEEPQKKDMRVKTQLVHVGVKEFSSRGKDRHFGYIITGSDSLTTDQGLDLMERLTQRLSLHAADLTQLSVLGPALTFRVGQNPKNVTTADLVQVAVQQKQQLEKETGLKIVEAGVSDRGSLTQIPVVKETRVESGQFLLLSVLCMLFILVALAVSATFFCVRQRSHLRMKEKLASLGTDTSTDATATYQELCRQRMAIRTSERVERPETLRHSRLNSVSSQFSDGPAASPSTRSSTSSWCEEPVPSNMDISTGHMILSYMEDHLKNKNRLEREWEALCSYQAEPSACSVGQGEQNSKRNRSDAVVVYDHSRITLKAENNHGNSDYINASPIMDHDPRNPTYIASQGPLASTVADFWQMVWESGCVVIVMLTPLSENGVKQCHHYWPDEGSDVYHIYEVNLVSEHIWCEDFLVRSFYLKNLQTNETRTVTQFHFLSWMDRGIPNSARTLLDFRRKVNKCYRGRSCPIIVHCSDGAGRSGTYILIDMVLNRMAKGAKEIDIAATLEHLRDQRAGMVQTKEQFEFALTAVAEEVNAILKALPQ</sequence>
<keyword evidence="3 14" id="KW-0812">Transmembrane</keyword>
<dbReference type="PRINTS" id="PR00700">
    <property type="entry name" value="PRTYPHPHTASE"/>
</dbReference>
<evidence type="ECO:0000256" key="12">
    <source>
        <dbReference type="ARBA" id="ARBA00034103"/>
    </source>
</evidence>
<proteinExistence type="inferred from homology"/>
<feature type="domain" description="Tyrosine-protein phosphatase" evidence="16">
    <location>
        <begin position="805"/>
        <end position="1065"/>
    </location>
</feature>
<dbReference type="InterPro" id="IPR029021">
    <property type="entry name" value="Prot-tyrosine_phosphatase-like"/>
</dbReference>
<dbReference type="FunFam" id="3.90.190.10:FF:000017">
    <property type="entry name" value="receptor-type tyrosine-protein phosphatase-like N isoform X2"/>
    <property type="match status" value="1"/>
</dbReference>
<evidence type="ECO:0000313" key="19">
    <source>
        <dbReference type="Proteomes" id="UP001501940"/>
    </source>
</evidence>
<dbReference type="CTD" id="5799"/>
<organism evidence="18 19">
    <name type="scientific">Amphiprion ocellaris</name>
    <name type="common">Clown anemonefish</name>
    <dbReference type="NCBI Taxonomy" id="80972"/>
    <lineage>
        <taxon>Eukaryota</taxon>
        <taxon>Metazoa</taxon>
        <taxon>Chordata</taxon>
        <taxon>Craniata</taxon>
        <taxon>Vertebrata</taxon>
        <taxon>Euteleostomi</taxon>
        <taxon>Actinopterygii</taxon>
        <taxon>Neopterygii</taxon>
        <taxon>Teleostei</taxon>
        <taxon>Neoteleostei</taxon>
        <taxon>Acanthomorphata</taxon>
        <taxon>Ovalentaria</taxon>
        <taxon>Pomacentridae</taxon>
        <taxon>Amphiprion</taxon>
    </lineage>
</organism>
<dbReference type="PROSITE" id="PS50056">
    <property type="entry name" value="TYR_PHOSPHATASE_2"/>
    <property type="match status" value="1"/>
</dbReference>
<dbReference type="GO" id="GO:0004725">
    <property type="term" value="F:protein tyrosine phosphatase activity"/>
    <property type="evidence" value="ECO:0007669"/>
    <property type="project" value="InterPro"/>
</dbReference>
<feature type="domain" description="Tyrosine specific protein phosphatases" evidence="17">
    <location>
        <begin position="984"/>
        <end position="1056"/>
    </location>
</feature>
<keyword evidence="5 14" id="KW-1133">Transmembrane helix</keyword>
<dbReference type="GeneID" id="111587622"/>
<dbReference type="GO" id="GO:0030658">
    <property type="term" value="C:transport vesicle membrane"/>
    <property type="evidence" value="ECO:0007669"/>
    <property type="project" value="UniProtKB-SubCell"/>
</dbReference>
<dbReference type="InterPro" id="IPR016130">
    <property type="entry name" value="Tyr_Pase_AS"/>
</dbReference>
<evidence type="ECO:0000256" key="3">
    <source>
        <dbReference type="ARBA" id="ARBA00022692"/>
    </source>
</evidence>
<dbReference type="Pfam" id="PF00102">
    <property type="entry name" value="Y_phosphatase"/>
    <property type="match status" value="1"/>
</dbReference>
<feature type="compositionally biased region" description="Polar residues" evidence="13">
    <location>
        <begin position="222"/>
        <end position="231"/>
    </location>
</feature>
<keyword evidence="4 15" id="KW-0732">Signal</keyword>
<feature type="compositionally biased region" description="Low complexity" evidence="13">
    <location>
        <begin position="761"/>
        <end position="773"/>
    </location>
</feature>
<dbReference type="RefSeq" id="XP_023153416.2">
    <property type="nucleotide sequence ID" value="XM_023297648.3"/>
</dbReference>
<evidence type="ECO:0008006" key="20">
    <source>
        <dbReference type="Google" id="ProtNLM"/>
    </source>
</evidence>
<evidence type="ECO:0000256" key="7">
    <source>
        <dbReference type="ARBA" id="ARBA00023136"/>
    </source>
</evidence>
<dbReference type="Gene3D" id="3.30.70.2470">
    <property type="entry name" value="Protein-tyrosine phosphatase receptor IA-2 ectodomain"/>
    <property type="match status" value="1"/>
</dbReference>
<evidence type="ECO:0000256" key="2">
    <source>
        <dbReference type="ARBA" id="ARBA00022553"/>
    </source>
</evidence>
<evidence type="ECO:0000256" key="6">
    <source>
        <dbReference type="ARBA" id="ARBA00023018"/>
    </source>
</evidence>
<dbReference type="AlphaFoldDB" id="A0A3Q1AMZ4"/>
<evidence type="ECO:0000313" key="18">
    <source>
        <dbReference type="Ensembl" id="ENSAOCP00000002094.2"/>
    </source>
</evidence>
<dbReference type="InterPro" id="IPR033522">
    <property type="entry name" value="IA-2/IA-2_beta"/>
</dbReference>
<dbReference type="GO" id="GO:0035773">
    <property type="term" value="P:insulin secretion involved in cellular response to glucose stimulus"/>
    <property type="evidence" value="ECO:0007669"/>
    <property type="project" value="TreeGrafter"/>
</dbReference>